<dbReference type="Pfam" id="PF26640">
    <property type="entry name" value="DUF8212"/>
    <property type="match status" value="1"/>
</dbReference>
<sequence length="421" mass="48829">MRLINSKTLQLHEFFGELPDYVIVSHTWGDQEVTFQDFHTPEGRQKPSFAKIKFSAKQAQRDGFEYVWVDTCCIDKTSSAELSEAINSMMMWYEKSKSKWFTRGWTLQELIAPSNLIFFDCDWNTMYSRHNAASLVSQITHIDYSFLVDFQHHLLTGASAHGYSLREALDLASVAQRMSWVSRRQTTRIEDMAYCLLAFLRLQEEIMKHSDDHSLFAWNPISTDDAAVTRDPSDRYVGLLASSPAHFSDCHDIVRITDLKATPHFYWTNKGIRLKLPFQKPGKWTGPRILLQCQDKKMPSKILAVDLRKGAGDVYARAYLPLKSVDISMWRRCHLAPIYALAWGSSPTKHQPEPQNSGHNIFRRQLETWLSHYSRTSFSMEAALYKASRLVYDQGRREARFAARPSWSFIVWHWSAFRQPP</sequence>
<accession>A0AAN7BPF7</accession>
<dbReference type="Proteomes" id="UP001301958">
    <property type="component" value="Unassembled WGS sequence"/>
</dbReference>
<organism evidence="3 4">
    <name type="scientific">Podospora fimiseda</name>
    <dbReference type="NCBI Taxonomy" id="252190"/>
    <lineage>
        <taxon>Eukaryota</taxon>
        <taxon>Fungi</taxon>
        <taxon>Dikarya</taxon>
        <taxon>Ascomycota</taxon>
        <taxon>Pezizomycotina</taxon>
        <taxon>Sordariomycetes</taxon>
        <taxon>Sordariomycetidae</taxon>
        <taxon>Sordariales</taxon>
        <taxon>Podosporaceae</taxon>
        <taxon>Podospora</taxon>
    </lineage>
</organism>
<dbReference type="AlphaFoldDB" id="A0AAN7BPF7"/>
<name>A0AAN7BPF7_9PEZI</name>
<keyword evidence="4" id="KW-1185">Reference proteome</keyword>
<dbReference type="InterPro" id="IPR010730">
    <property type="entry name" value="HET"/>
</dbReference>
<dbReference type="Pfam" id="PF06985">
    <property type="entry name" value="HET"/>
    <property type="match status" value="1"/>
</dbReference>
<comment type="caution">
    <text evidence="3">The sequence shown here is derived from an EMBL/GenBank/DDBJ whole genome shotgun (WGS) entry which is preliminary data.</text>
</comment>
<reference evidence="3" key="1">
    <citation type="journal article" date="2023" name="Mol. Phylogenet. Evol.">
        <title>Genome-scale phylogeny and comparative genomics of the fungal order Sordariales.</title>
        <authorList>
            <person name="Hensen N."/>
            <person name="Bonometti L."/>
            <person name="Westerberg I."/>
            <person name="Brannstrom I.O."/>
            <person name="Guillou S."/>
            <person name="Cros-Aarteil S."/>
            <person name="Calhoun S."/>
            <person name="Haridas S."/>
            <person name="Kuo A."/>
            <person name="Mondo S."/>
            <person name="Pangilinan J."/>
            <person name="Riley R."/>
            <person name="LaButti K."/>
            <person name="Andreopoulos B."/>
            <person name="Lipzen A."/>
            <person name="Chen C."/>
            <person name="Yan M."/>
            <person name="Daum C."/>
            <person name="Ng V."/>
            <person name="Clum A."/>
            <person name="Steindorff A."/>
            <person name="Ohm R.A."/>
            <person name="Martin F."/>
            <person name="Silar P."/>
            <person name="Natvig D.O."/>
            <person name="Lalanne C."/>
            <person name="Gautier V."/>
            <person name="Ament-Velasquez S.L."/>
            <person name="Kruys A."/>
            <person name="Hutchinson M.I."/>
            <person name="Powell A.J."/>
            <person name="Barry K."/>
            <person name="Miller A.N."/>
            <person name="Grigoriev I.V."/>
            <person name="Debuchy R."/>
            <person name="Gladieux P."/>
            <person name="Hiltunen Thoren M."/>
            <person name="Johannesson H."/>
        </authorList>
    </citation>
    <scope>NUCLEOTIDE SEQUENCE</scope>
    <source>
        <strain evidence="3">CBS 990.96</strain>
    </source>
</reference>
<reference evidence="3" key="2">
    <citation type="submission" date="2023-05" db="EMBL/GenBank/DDBJ databases">
        <authorList>
            <consortium name="Lawrence Berkeley National Laboratory"/>
            <person name="Steindorff A."/>
            <person name="Hensen N."/>
            <person name="Bonometti L."/>
            <person name="Westerberg I."/>
            <person name="Brannstrom I.O."/>
            <person name="Guillou S."/>
            <person name="Cros-Aarteil S."/>
            <person name="Calhoun S."/>
            <person name="Haridas S."/>
            <person name="Kuo A."/>
            <person name="Mondo S."/>
            <person name="Pangilinan J."/>
            <person name="Riley R."/>
            <person name="Labutti K."/>
            <person name="Andreopoulos B."/>
            <person name="Lipzen A."/>
            <person name="Chen C."/>
            <person name="Yanf M."/>
            <person name="Daum C."/>
            <person name="Ng V."/>
            <person name="Clum A."/>
            <person name="Ohm R."/>
            <person name="Martin F."/>
            <person name="Silar P."/>
            <person name="Natvig D."/>
            <person name="Lalanne C."/>
            <person name="Gautier V."/>
            <person name="Ament-Velasquez S.L."/>
            <person name="Kruys A."/>
            <person name="Hutchinson M.I."/>
            <person name="Powell A.J."/>
            <person name="Barry K."/>
            <person name="Miller A.N."/>
            <person name="Grigoriev I.V."/>
            <person name="Debuchy R."/>
            <person name="Gladieux P."/>
            <person name="Thoren M.H."/>
            <person name="Johannesson H."/>
        </authorList>
    </citation>
    <scope>NUCLEOTIDE SEQUENCE</scope>
    <source>
        <strain evidence="3">CBS 990.96</strain>
    </source>
</reference>
<dbReference type="EMBL" id="MU865336">
    <property type="protein sequence ID" value="KAK4227081.1"/>
    <property type="molecule type" value="Genomic_DNA"/>
</dbReference>
<protein>
    <submittedName>
        <fullName evidence="3">Vegetative incompatibility protein HET-E-1</fullName>
    </submittedName>
</protein>
<evidence type="ECO:0000313" key="4">
    <source>
        <dbReference type="Proteomes" id="UP001301958"/>
    </source>
</evidence>
<gene>
    <name evidence="3" type="ORF">QBC38DRAFT_509929</name>
</gene>
<evidence type="ECO:0000313" key="3">
    <source>
        <dbReference type="EMBL" id="KAK4227081.1"/>
    </source>
</evidence>
<dbReference type="PANTHER" id="PTHR10622">
    <property type="entry name" value="HET DOMAIN-CONTAINING PROTEIN"/>
    <property type="match status" value="1"/>
</dbReference>
<evidence type="ECO:0000259" key="2">
    <source>
        <dbReference type="Pfam" id="PF26640"/>
    </source>
</evidence>
<feature type="domain" description="DUF8212" evidence="2">
    <location>
        <begin position="198"/>
        <end position="277"/>
    </location>
</feature>
<dbReference type="InterPro" id="IPR058525">
    <property type="entry name" value="DUF8212"/>
</dbReference>
<dbReference type="PANTHER" id="PTHR10622:SF10">
    <property type="entry name" value="HET DOMAIN-CONTAINING PROTEIN"/>
    <property type="match status" value="1"/>
</dbReference>
<feature type="domain" description="Heterokaryon incompatibility" evidence="1">
    <location>
        <begin position="21"/>
        <end position="97"/>
    </location>
</feature>
<evidence type="ECO:0000259" key="1">
    <source>
        <dbReference type="Pfam" id="PF06985"/>
    </source>
</evidence>
<proteinExistence type="predicted"/>